<dbReference type="SUPFAM" id="SSF47473">
    <property type="entry name" value="EF-hand"/>
    <property type="match status" value="1"/>
</dbReference>
<organism evidence="3 4">
    <name type="scientific">Clavelina lepadiformis</name>
    <name type="common">Light-bulb sea squirt</name>
    <name type="synonym">Ascidia lepadiformis</name>
    <dbReference type="NCBI Taxonomy" id="159417"/>
    <lineage>
        <taxon>Eukaryota</taxon>
        <taxon>Metazoa</taxon>
        <taxon>Chordata</taxon>
        <taxon>Tunicata</taxon>
        <taxon>Ascidiacea</taxon>
        <taxon>Aplousobranchia</taxon>
        <taxon>Clavelinidae</taxon>
        <taxon>Clavelina</taxon>
    </lineage>
</organism>
<evidence type="ECO:0000313" key="4">
    <source>
        <dbReference type="Proteomes" id="UP001642483"/>
    </source>
</evidence>
<evidence type="ECO:0000256" key="1">
    <source>
        <dbReference type="SAM" id="MobiDB-lite"/>
    </source>
</evidence>
<dbReference type="Gene3D" id="1.10.238.10">
    <property type="entry name" value="EF-hand"/>
    <property type="match status" value="1"/>
</dbReference>
<dbReference type="InterPro" id="IPR002048">
    <property type="entry name" value="EF_hand_dom"/>
</dbReference>
<dbReference type="SMART" id="SM00054">
    <property type="entry name" value="EFh"/>
    <property type="match status" value="2"/>
</dbReference>
<evidence type="ECO:0000259" key="2">
    <source>
        <dbReference type="PROSITE" id="PS50222"/>
    </source>
</evidence>
<dbReference type="InterPro" id="IPR011992">
    <property type="entry name" value="EF-hand-dom_pair"/>
</dbReference>
<feature type="compositionally biased region" description="Basic residues" evidence="1">
    <location>
        <begin position="1"/>
        <end position="14"/>
    </location>
</feature>
<reference evidence="3 4" key="1">
    <citation type="submission" date="2024-02" db="EMBL/GenBank/DDBJ databases">
        <authorList>
            <person name="Daric V."/>
            <person name="Darras S."/>
        </authorList>
    </citation>
    <scope>NUCLEOTIDE SEQUENCE [LARGE SCALE GENOMIC DNA]</scope>
</reference>
<feature type="domain" description="EF-hand" evidence="2">
    <location>
        <begin position="84"/>
        <end position="119"/>
    </location>
</feature>
<dbReference type="Pfam" id="PF13499">
    <property type="entry name" value="EF-hand_7"/>
    <property type="match status" value="1"/>
</dbReference>
<feature type="region of interest" description="Disordered" evidence="1">
    <location>
        <begin position="1"/>
        <end position="37"/>
    </location>
</feature>
<proteinExistence type="predicted"/>
<protein>
    <recommendedName>
        <fullName evidence="2">EF-hand domain-containing protein</fullName>
    </recommendedName>
</protein>
<gene>
    <name evidence="3" type="ORF">CVLEPA_LOCUS18012</name>
</gene>
<dbReference type="CDD" id="cd00051">
    <property type="entry name" value="EFh"/>
    <property type="match status" value="1"/>
</dbReference>
<comment type="caution">
    <text evidence="3">The sequence shown here is derived from an EMBL/GenBank/DDBJ whole genome shotgun (WGS) entry which is preliminary data.</text>
</comment>
<sequence>MVKKKGKKSKKKSSGKTPSDGPEDLQLDGDGAQLGISKKKKAKKAKLTKEDKAALKLAKKLEKFILDEAAYKKFLDKIDHWMMVNCNEVESLFKNFDQEGDGVVTFQVFRAGLHDLHCPITDLEVHALCQKLDPEGSGLIEYCEFKRGIHDRVFADDVDGEEHNLTPDDFSPEIFAVKENSVKENLSDPFQHAHPRYIQLNMRLATFDAVANHPCHFRVTVHSHIPVGSLVKLVGEVSKVTSGQMHVYKDKDCEIEQRLLTYTTLEDNGLTGGPLRQPTIATLYYDYVIEFSDCPLLNSDHYFGIEKRPLNPVLTAYPGKKFV</sequence>
<accession>A0ABP0G5D7</accession>
<evidence type="ECO:0000313" key="3">
    <source>
        <dbReference type="EMBL" id="CAK8686103.1"/>
    </source>
</evidence>
<dbReference type="Proteomes" id="UP001642483">
    <property type="component" value="Unassembled WGS sequence"/>
</dbReference>
<dbReference type="PROSITE" id="PS50222">
    <property type="entry name" value="EF_HAND_2"/>
    <property type="match status" value="1"/>
</dbReference>
<keyword evidence="4" id="KW-1185">Reference proteome</keyword>
<name>A0ABP0G5D7_CLALP</name>
<dbReference type="EMBL" id="CAWYQH010000101">
    <property type="protein sequence ID" value="CAK8686103.1"/>
    <property type="molecule type" value="Genomic_DNA"/>
</dbReference>